<comment type="caution">
    <text evidence="6">The sequence shown here is derived from an EMBL/GenBank/DDBJ whole genome shotgun (WGS) entry which is preliminary data.</text>
</comment>
<dbReference type="CDD" id="cd07989">
    <property type="entry name" value="LPLAT_AGPAT-like"/>
    <property type="match status" value="1"/>
</dbReference>
<evidence type="ECO:0000259" key="5">
    <source>
        <dbReference type="SMART" id="SM00563"/>
    </source>
</evidence>
<dbReference type="PANTHER" id="PTHR10434">
    <property type="entry name" value="1-ACYL-SN-GLYCEROL-3-PHOSPHATE ACYLTRANSFERASE"/>
    <property type="match status" value="1"/>
</dbReference>
<evidence type="ECO:0000313" key="7">
    <source>
        <dbReference type="Proteomes" id="UP001291687"/>
    </source>
</evidence>
<keyword evidence="4" id="KW-0812">Transmembrane</keyword>
<protein>
    <submittedName>
        <fullName evidence="6">1-acyl-sn-glycerol-3-phosphate acyltransferase</fullName>
    </submittedName>
</protein>
<reference evidence="6 7" key="1">
    <citation type="submission" date="2023-03" db="EMBL/GenBank/DDBJ databases">
        <title>Host association and intracellularity evolved multiple times independently in the Rickettsiales.</title>
        <authorList>
            <person name="Castelli M."/>
            <person name="Nardi T."/>
            <person name="Gammuto L."/>
            <person name="Bellinzona G."/>
            <person name="Sabaneyeva E."/>
            <person name="Potekhin A."/>
            <person name="Serra V."/>
            <person name="Petroni G."/>
            <person name="Sassera D."/>
        </authorList>
    </citation>
    <scope>NUCLEOTIDE SEQUENCE [LARGE SCALE GENOMIC DNA]</scope>
    <source>
        <strain evidence="6 7">Sr 2-6</strain>
    </source>
</reference>
<feature type="domain" description="Phospholipid/glycerol acyltransferase" evidence="5">
    <location>
        <begin position="77"/>
        <end position="190"/>
    </location>
</feature>
<accession>A0ABU5NBM9</accession>
<organism evidence="6 7">
    <name type="scientific">Candidatus Megaera venefica</name>
    <dbReference type="NCBI Taxonomy" id="2055910"/>
    <lineage>
        <taxon>Bacteria</taxon>
        <taxon>Pseudomonadati</taxon>
        <taxon>Pseudomonadota</taxon>
        <taxon>Alphaproteobacteria</taxon>
        <taxon>Rickettsiales</taxon>
        <taxon>Rickettsiaceae</taxon>
        <taxon>Candidatus Megaera</taxon>
    </lineage>
</organism>
<comment type="pathway">
    <text evidence="1">Lipid metabolism.</text>
</comment>
<evidence type="ECO:0000256" key="3">
    <source>
        <dbReference type="ARBA" id="ARBA00023315"/>
    </source>
</evidence>
<feature type="transmembrane region" description="Helical" evidence="4">
    <location>
        <begin position="7"/>
        <end position="25"/>
    </location>
</feature>
<evidence type="ECO:0000256" key="4">
    <source>
        <dbReference type="SAM" id="Phobius"/>
    </source>
</evidence>
<name>A0ABU5NBM9_9RICK</name>
<feature type="transmembrane region" description="Helical" evidence="4">
    <location>
        <begin position="45"/>
        <end position="62"/>
    </location>
</feature>
<evidence type="ECO:0000256" key="2">
    <source>
        <dbReference type="ARBA" id="ARBA00022679"/>
    </source>
</evidence>
<evidence type="ECO:0000313" key="6">
    <source>
        <dbReference type="EMBL" id="MEA0970584.1"/>
    </source>
</evidence>
<sequence>MFWRFRVLAFYTIISAVLILFFILFWMPMQLSSISYALRYRVAELFSYIFIYLLWLVCGIKFKVTGREKLPIDGKPYIALSNHQSFWENFFMQLIIPEHSWVIKKELFDIPVFGFGLRSVSPIAVDRSDGRSVVQILEEGSKKIEAGLSLIIFPEGGTVKIDSSVKFKPSAAKLALNTRVPVVLIVHNAGLVWPKGFWLKRPGTIKVKVIECLSAEQLSTYSSDARDLTDYIQEKINSEKKMLVDLGV</sequence>
<dbReference type="GO" id="GO:0016746">
    <property type="term" value="F:acyltransferase activity"/>
    <property type="evidence" value="ECO:0007669"/>
    <property type="project" value="UniProtKB-KW"/>
</dbReference>
<dbReference type="PANTHER" id="PTHR10434:SF40">
    <property type="entry name" value="1-ACYL-SN-GLYCEROL-3-PHOSPHATE ACYLTRANSFERASE"/>
    <property type="match status" value="1"/>
</dbReference>
<keyword evidence="3 6" id="KW-0012">Acyltransferase</keyword>
<dbReference type="EMBL" id="JARJFB010000029">
    <property type="protein sequence ID" value="MEA0970584.1"/>
    <property type="molecule type" value="Genomic_DNA"/>
</dbReference>
<gene>
    <name evidence="6" type="ORF">Megvenef_00551</name>
</gene>
<evidence type="ECO:0000256" key="1">
    <source>
        <dbReference type="ARBA" id="ARBA00005189"/>
    </source>
</evidence>
<keyword evidence="4" id="KW-0472">Membrane</keyword>
<dbReference type="Pfam" id="PF01553">
    <property type="entry name" value="Acyltransferase"/>
    <property type="match status" value="1"/>
</dbReference>
<keyword evidence="7" id="KW-1185">Reference proteome</keyword>
<dbReference type="InterPro" id="IPR002123">
    <property type="entry name" value="Plipid/glycerol_acylTrfase"/>
</dbReference>
<proteinExistence type="predicted"/>
<dbReference type="RefSeq" id="WP_322776488.1">
    <property type="nucleotide sequence ID" value="NZ_JARJFB010000029.1"/>
</dbReference>
<keyword evidence="2" id="KW-0808">Transferase</keyword>
<dbReference type="SUPFAM" id="SSF69593">
    <property type="entry name" value="Glycerol-3-phosphate (1)-acyltransferase"/>
    <property type="match status" value="1"/>
</dbReference>
<keyword evidence="4" id="KW-1133">Transmembrane helix</keyword>
<dbReference type="SMART" id="SM00563">
    <property type="entry name" value="PlsC"/>
    <property type="match status" value="1"/>
</dbReference>
<dbReference type="Proteomes" id="UP001291687">
    <property type="component" value="Unassembled WGS sequence"/>
</dbReference>